<dbReference type="AlphaFoldDB" id="A0A9W6Z8G5"/>
<name>A0A9W6Z8G5_AMBMO</name>
<dbReference type="OrthoDB" id="8197512at2759"/>
<proteinExistence type="predicted"/>
<accession>A0A9W6Z8G5</accession>
<dbReference type="EMBL" id="BSXU01007748">
    <property type="protein sequence ID" value="GMG56513.1"/>
    <property type="molecule type" value="Genomic_DNA"/>
</dbReference>
<evidence type="ECO:0000313" key="2">
    <source>
        <dbReference type="Proteomes" id="UP001165063"/>
    </source>
</evidence>
<organism evidence="1 2">
    <name type="scientific">Ambrosiozyma monospora</name>
    <name type="common">Yeast</name>
    <name type="synonym">Endomycopsis monosporus</name>
    <dbReference type="NCBI Taxonomy" id="43982"/>
    <lineage>
        <taxon>Eukaryota</taxon>
        <taxon>Fungi</taxon>
        <taxon>Dikarya</taxon>
        <taxon>Ascomycota</taxon>
        <taxon>Saccharomycotina</taxon>
        <taxon>Pichiomycetes</taxon>
        <taxon>Pichiales</taxon>
        <taxon>Pichiaceae</taxon>
        <taxon>Ambrosiozyma</taxon>
    </lineage>
</organism>
<dbReference type="Proteomes" id="UP001165063">
    <property type="component" value="Unassembled WGS sequence"/>
</dbReference>
<evidence type="ECO:0000313" key="1">
    <source>
        <dbReference type="EMBL" id="GMG56513.1"/>
    </source>
</evidence>
<sequence>MLITQQQQVSAFMNNYIGPRFSIQRGLRQGDALSAILFSLVMDSFNRTVDQLIEGIDVYFTQPITIKMMLMADDVMQTILSDISNTSNIIITGSQ</sequence>
<protein>
    <submittedName>
        <fullName evidence="1">Unnamed protein product</fullName>
    </submittedName>
</protein>
<comment type="caution">
    <text evidence="1">The sequence shown here is derived from an EMBL/GenBank/DDBJ whole genome shotgun (WGS) entry which is preliminary data.</text>
</comment>
<reference evidence="1" key="1">
    <citation type="submission" date="2023-04" db="EMBL/GenBank/DDBJ databases">
        <title>Ambrosiozyma monospora NBRC 1965.</title>
        <authorList>
            <person name="Ichikawa N."/>
            <person name="Sato H."/>
            <person name="Tonouchi N."/>
        </authorList>
    </citation>
    <scope>NUCLEOTIDE SEQUENCE</scope>
    <source>
        <strain evidence="1">NBRC 1965</strain>
    </source>
</reference>
<keyword evidence="2" id="KW-1185">Reference proteome</keyword>
<gene>
    <name evidence="1" type="ORF">Amon01_000858000</name>
</gene>